<feature type="domain" description="SCP" evidence="2">
    <location>
        <begin position="23"/>
        <end position="165"/>
    </location>
</feature>
<sequence length="226" mass="25853">MYKGRLLVLFNVFFIAKGFEDIAFADESTFAHNYVRALHLVSPLVWDEGLASMAEQYCKVLSHKGTFMEKSKNAQSGYVGENIFKGFDRLKFLKTMADAVYFWYYEINGYPFDSDNPDDEKHGHFTQVVWNSTTRVGCGRVTKEEYGGLMTYIVCNYTPKGNIYGLFKVNVLPLANNEPVLSADQLHSLTGCVDIHKDCEKWVGVCRQEIFKNAMLKYCKKTCMIC</sequence>
<dbReference type="SUPFAM" id="SSF55797">
    <property type="entry name" value="PR-1-like"/>
    <property type="match status" value="1"/>
</dbReference>
<accession>A0ABM4BEW7</accession>
<dbReference type="Proteomes" id="UP001652625">
    <property type="component" value="Chromosome 02"/>
</dbReference>
<dbReference type="Pfam" id="PF00188">
    <property type="entry name" value="CAP"/>
    <property type="match status" value="1"/>
</dbReference>
<reference evidence="4" key="2">
    <citation type="submission" date="2025-08" db="UniProtKB">
        <authorList>
            <consortium name="RefSeq"/>
        </authorList>
    </citation>
    <scope>IDENTIFICATION</scope>
</reference>
<dbReference type="Pfam" id="PF01549">
    <property type="entry name" value="ShK"/>
    <property type="match status" value="1"/>
</dbReference>
<organism evidence="3 4">
    <name type="scientific">Hydra vulgaris</name>
    <name type="common">Hydra</name>
    <name type="synonym">Hydra attenuata</name>
    <dbReference type="NCBI Taxonomy" id="6087"/>
    <lineage>
        <taxon>Eukaryota</taxon>
        <taxon>Metazoa</taxon>
        <taxon>Cnidaria</taxon>
        <taxon>Hydrozoa</taxon>
        <taxon>Hydroidolina</taxon>
        <taxon>Anthoathecata</taxon>
        <taxon>Aplanulata</taxon>
        <taxon>Hydridae</taxon>
        <taxon>Hydra</taxon>
    </lineage>
</organism>
<evidence type="ECO:0000313" key="3">
    <source>
        <dbReference type="Proteomes" id="UP001652625"/>
    </source>
</evidence>
<dbReference type="InterPro" id="IPR002413">
    <property type="entry name" value="V5_allergen-like"/>
</dbReference>
<dbReference type="RefSeq" id="XP_065647480.1">
    <property type="nucleotide sequence ID" value="XM_065791408.1"/>
</dbReference>
<dbReference type="PANTHER" id="PTHR10334">
    <property type="entry name" value="CYSTEINE-RICH SECRETORY PROTEIN-RELATED"/>
    <property type="match status" value="1"/>
</dbReference>
<evidence type="ECO:0000313" key="4">
    <source>
        <dbReference type="RefSeq" id="XP_065647480.1"/>
    </source>
</evidence>
<dbReference type="InterPro" id="IPR035940">
    <property type="entry name" value="CAP_sf"/>
</dbReference>
<keyword evidence="3" id="KW-1185">Reference proteome</keyword>
<reference evidence="3" key="1">
    <citation type="submission" date="2025-05" db="UniProtKB">
        <authorList>
            <consortium name="RefSeq"/>
        </authorList>
    </citation>
    <scope>NUCLEOTIDE SEQUENCE [LARGE SCALE GENOMIC DNA]</scope>
</reference>
<proteinExistence type="predicted"/>
<evidence type="ECO:0000259" key="2">
    <source>
        <dbReference type="SMART" id="SM00198"/>
    </source>
</evidence>
<dbReference type="PROSITE" id="PS01009">
    <property type="entry name" value="CRISP_1"/>
    <property type="match status" value="1"/>
</dbReference>
<protein>
    <submittedName>
        <fullName evidence="4">Uncharacterized protein LOC100213672 isoform X2</fullName>
    </submittedName>
</protein>
<dbReference type="PRINTS" id="PR00837">
    <property type="entry name" value="V5TPXLIKE"/>
</dbReference>
<dbReference type="InterPro" id="IPR003582">
    <property type="entry name" value="ShKT_dom"/>
</dbReference>
<keyword evidence="1" id="KW-0732">Signal</keyword>
<feature type="signal peptide" evidence="1">
    <location>
        <begin position="1"/>
        <end position="18"/>
    </location>
</feature>
<dbReference type="PRINTS" id="PR00838">
    <property type="entry name" value="V5ALLERGEN"/>
</dbReference>
<dbReference type="SMART" id="SM00198">
    <property type="entry name" value="SCP"/>
    <property type="match status" value="1"/>
</dbReference>
<dbReference type="InterPro" id="IPR014044">
    <property type="entry name" value="CAP_dom"/>
</dbReference>
<gene>
    <name evidence="4" type="primary">LOC100213672</name>
</gene>
<dbReference type="Gene3D" id="1.10.10.1940">
    <property type="match status" value="1"/>
</dbReference>
<dbReference type="InterPro" id="IPR001283">
    <property type="entry name" value="CRISP-related"/>
</dbReference>
<name>A0ABM4BEW7_HYDVU</name>
<dbReference type="GeneID" id="100213672"/>
<evidence type="ECO:0000256" key="1">
    <source>
        <dbReference type="SAM" id="SignalP"/>
    </source>
</evidence>
<dbReference type="InterPro" id="IPR018244">
    <property type="entry name" value="Allrgn_V5/Tpx1_CS"/>
</dbReference>
<dbReference type="Gene3D" id="3.40.33.10">
    <property type="entry name" value="CAP"/>
    <property type="match status" value="1"/>
</dbReference>
<feature type="chain" id="PRO_5045430646" evidence="1">
    <location>
        <begin position="19"/>
        <end position="226"/>
    </location>
</feature>
<dbReference type="PROSITE" id="PS01010">
    <property type="entry name" value="CRISP_2"/>
    <property type="match status" value="1"/>
</dbReference>